<organism evidence="1 2">
    <name type="scientific">Microbacterium hominis</name>
    <dbReference type="NCBI Taxonomy" id="162426"/>
    <lineage>
        <taxon>Bacteria</taxon>
        <taxon>Bacillati</taxon>
        <taxon>Actinomycetota</taxon>
        <taxon>Actinomycetes</taxon>
        <taxon>Micrococcales</taxon>
        <taxon>Microbacteriaceae</taxon>
        <taxon>Microbacterium</taxon>
    </lineage>
</organism>
<dbReference type="AlphaFoldDB" id="A0A7D4TPU6"/>
<dbReference type="InterPro" id="IPR009959">
    <property type="entry name" value="Cyclase_SnoaL-like"/>
</dbReference>
<dbReference type="Pfam" id="PF07366">
    <property type="entry name" value="SnoaL"/>
    <property type="match status" value="1"/>
</dbReference>
<dbReference type="EMBL" id="CP054038">
    <property type="protein sequence ID" value="QKJ18564.1"/>
    <property type="molecule type" value="Genomic_DNA"/>
</dbReference>
<accession>A0A7D4TPU6</accession>
<reference evidence="1 2" key="1">
    <citation type="submission" date="2020-05" db="EMBL/GenBank/DDBJ databases">
        <title>Strain PA2F3 complete genome.</title>
        <authorList>
            <person name="Kim Y.-S."/>
            <person name="Kim S.-J."/>
            <person name="Jung H.-k."/>
            <person name="Kim S.-E."/>
            <person name="Kim K.-H."/>
        </authorList>
    </citation>
    <scope>NUCLEOTIDE SEQUENCE [LARGE SCALE GENOMIC DNA]</scope>
    <source>
        <strain evidence="1 2">PA2F3</strain>
    </source>
</reference>
<protein>
    <submittedName>
        <fullName evidence="1">Ester cyclase</fullName>
    </submittedName>
</protein>
<proteinExistence type="predicted"/>
<dbReference type="Gene3D" id="3.10.450.50">
    <property type="match status" value="1"/>
</dbReference>
<dbReference type="InterPro" id="IPR032710">
    <property type="entry name" value="NTF2-like_dom_sf"/>
</dbReference>
<sequence>MDRATLARAVFEEGWNRQDYSRVGDALQYVRLHVGEVDRQLDLDAVRDIIAGWHDAFSDFRFEVHTVVASGDHAAIRATLHGTNDGPWRGAPPTGRTVAVEHMFFLRFEADAVVEVWELLDRDAFEVDASKG</sequence>
<name>A0A7D4TPU6_9MICO</name>
<dbReference type="GO" id="GO:0030638">
    <property type="term" value="P:polyketide metabolic process"/>
    <property type="evidence" value="ECO:0007669"/>
    <property type="project" value="InterPro"/>
</dbReference>
<dbReference type="Proteomes" id="UP000502498">
    <property type="component" value="Chromosome"/>
</dbReference>
<dbReference type="SUPFAM" id="SSF54427">
    <property type="entry name" value="NTF2-like"/>
    <property type="match status" value="1"/>
</dbReference>
<evidence type="ECO:0000313" key="2">
    <source>
        <dbReference type="Proteomes" id="UP000502498"/>
    </source>
</evidence>
<gene>
    <name evidence="1" type="ORF">HQM25_03635</name>
</gene>
<evidence type="ECO:0000313" key="1">
    <source>
        <dbReference type="EMBL" id="QKJ18564.1"/>
    </source>
</evidence>
<dbReference type="RefSeq" id="WP_172989005.1">
    <property type="nucleotide sequence ID" value="NZ_CP054038.1"/>
</dbReference>